<evidence type="ECO:0008006" key="3">
    <source>
        <dbReference type="Google" id="ProtNLM"/>
    </source>
</evidence>
<dbReference type="AlphaFoldDB" id="A0A1H9TG16"/>
<gene>
    <name evidence="1" type="ORF">SAMN05518684_105315</name>
</gene>
<evidence type="ECO:0000313" key="2">
    <source>
        <dbReference type="Proteomes" id="UP000198571"/>
    </source>
</evidence>
<proteinExistence type="predicted"/>
<organism evidence="1 2">
    <name type="scientific">Salipaludibacillus aurantiacus</name>
    <dbReference type="NCBI Taxonomy" id="1601833"/>
    <lineage>
        <taxon>Bacteria</taxon>
        <taxon>Bacillati</taxon>
        <taxon>Bacillota</taxon>
        <taxon>Bacilli</taxon>
        <taxon>Bacillales</taxon>
        <taxon>Bacillaceae</taxon>
    </lineage>
</organism>
<dbReference type="OrthoDB" id="9781752at2"/>
<dbReference type="InterPro" id="IPR027417">
    <property type="entry name" value="P-loop_NTPase"/>
</dbReference>
<reference evidence="2" key="1">
    <citation type="submission" date="2016-10" db="EMBL/GenBank/DDBJ databases">
        <authorList>
            <person name="Varghese N."/>
            <person name="Submissions S."/>
        </authorList>
    </citation>
    <scope>NUCLEOTIDE SEQUENCE [LARGE SCALE GENOMIC DNA]</scope>
    <source>
        <strain evidence="2">S9</strain>
    </source>
</reference>
<evidence type="ECO:0000313" key="1">
    <source>
        <dbReference type="EMBL" id="SER96046.1"/>
    </source>
</evidence>
<sequence length="357" mass="40821">MQGKMRHYFWGVHTARGFFSLYESNLQDVDEVVVIKGSLRVIKSKILETIAKENAAKGHEVECIHCASDNNALDGVIIPALKTAFTVNDLEHTGRTKVINSDTILNLSRLIEKDIRRMYVQNINRIIQKAHRSFKRGLEIHDGLEEIYINSMDFHKADKLTGYLVQEIIGKKQNPGKKGRTKHRFFGASTPRGVVDYIPDLTADVKKRYLIKGRAGTGKSTLLKKVARFSDEAGFDVEMYHCGFDPHSIDMVIIRELGVCLFDSTDPHEYFPEQEEDQIIDLYTETVMPETDQKYAVAISELTKLYKSYMKQGITYLKEAKTVNDQFERSILNEAENLNVKDIYDVCREVLEKQGES</sequence>
<keyword evidence="2" id="KW-1185">Reference proteome</keyword>
<name>A0A1H9TG16_9BACI</name>
<protein>
    <recommendedName>
        <fullName evidence="3">Nucleotide kinase</fullName>
    </recommendedName>
</protein>
<dbReference type="EMBL" id="FOGT01000005">
    <property type="protein sequence ID" value="SER96046.1"/>
    <property type="molecule type" value="Genomic_DNA"/>
</dbReference>
<accession>A0A1H9TG16</accession>
<dbReference type="SUPFAM" id="SSF52540">
    <property type="entry name" value="P-loop containing nucleoside triphosphate hydrolases"/>
    <property type="match status" value="1"/>
</dbReference>
<dbReference type="STRING" id="1601833.SAMN05518684_105315"/>
<dbReference type="RefSeq" id="WP_093050294.1">
    <property type="nucleotide sequence ID" value="NZ_FOGT01000005.1"/>
</dbReference>
<dbReference type="Proteomes" id="UP000198571">
    <property type="component" value="Unassembled WGS sequence"/>
</dbReference>